<reference evidence="1 2" key="2">
    <citation type="submission" date="2019-10" db="EMBL/GenBank/DDBJ databases">
        <title>Thermopilla bonchosmolovskayae gen. nov., sp. nov., a moderately thermophilic Chloroflexi bacterium from a Chukotka hot spring (Arctic, Russia), representing a novel classis Thermopillaia, which include previously uncultivated lineage OLB14.</title>
        <authorList>
            <person name="Kochetkova T.V."/>
            <person name="Zayulina K.S."/>
            <person name="Zhigarkov V.S."/>
            <person name="Minaev N.V."/>
            <person name="Novikov A."/>
            <person name="Toshchakov S.V."/>
            <person name="Elcheninov A.G."/>
            <person name="Kublanov I.V."/>
        </authorList>
    </citation>
    <scope>NUCLEOTIDE SEQUENCE [LARGE SCALE GENOMIC DNA]</scope>
    <source>
        <strain evidence="1 2">3753O</strain>
    </source>
</reference>
<accession>A0ABX6BZJ1</accession>
<keyword evidence="2" id="KW-1185">Reference proteome</keyword>
<dbReference type="EMBL" id="CP042829">
    <property type="protein sequence ID" value="QFG01788.1"/>
    <property type="molecule type" value="Genomic_DNA"/>
</dbReference>
<organism evidence="1 2">
    <name type="scientific">Tepidiforma bonchosmolovskayae</name>
    <dbReference type="NCBI Taxonomy" id="2601677"/>
    <lineage>
        <taxon>Bacteria</taxon>
        <taxon>Bacillati</taxon>
        <taxon>Chloroflexota</taxon>
        <taxon>Tepidiformia</taxon>
        <taxon>Tepidiformales</taxon>
        <taxon>Tepidiformaceae</taxon>
        <taxon>Tepidiforma</taxon>
    </lineage>
</organism>
<protein>
    <submittedName>
        <fullName evidence="1">Cytidylate kinase-like family protein</fullName>
    </submittedName>
</protein>
<sequence>MAGHDHLAGTCSMTTRVISISRQVGTAGEAVAQAVANRLGFRYVDYQVIQEAAAEAGVSPETVSEAEHSPSLLTRILEALARNPAMPAAGWADPVPLSTSPLYTSADYRRFLEDVIRDLADRGNCVIVGHAAQVILRDRPDTVRVLVTGSPKYRARRIMAGMGVDEKEALKIIERTDTERLDYFRRFYDTGWLTPSTYDLCISTDRISPGQAADVIVQFASLPRLSSS</sequence>
<evidence type="ECO:0000313" key="2">
    <source>
        <dbReference type="Proteomes" id="UP000326331"/>
    </source>
</evidence>
<dbReference type="Gene3D" id="3.40.50.300">
    <property type="entry name" value="P-loop containing nucleotide triphosphate hydrolases"/>
    <property type="match status" value="1"/>
</dbReference>
<name>A0ABX6BZJ1_9CHLR</name>
<reference evidence="1 2" key="1">
    <citation type="submission" date="2019-08" db="EMBL/GenBank/DDBJ databases">
        <authorList>
            <person name="Toschakov S.V."/>
        </authorList>
    </citation>
    <scope>NUCLEOTIDE SEQUENCE [LARGE SCALE GENOMIC DNA]</scope>
    <source>
        <strain evidence="1 2">3753O</strain>
    </source>
</reference>
<dbReference type="Pfam" id="PF13189">
    <property type="entry name" value="Cytidylate_kin2"/>
    <property type="match status" value="1"/>
</dbReference>
<gene>
    <name evidence="1" type="ORF">Tbon_00150</name>
</gene>
<proteinExistence type="predicted"/>
<dbReference type="Proteomes" id="UP000326331">
    <property type="component" value="Chromosome"/>
</dbReference>
<dbReference type="SUPFAM" id="SSF52540">
    <property type="entry name" value="P-loop containing nucleoside triphosphate hydrolases"/>
    <property type="match status" value="1"/>
</dbReference>
<dbReference type="InterPro" id="IPR027417">
    <property type="entry name" value="P-loop_NTPase"/>
</dbReference>
<evidence type="ECO:0000313" key="1">
    <source>
        <dbReference type="EMBL" id="QFG01788.1"/>
    </source>
</evidence>